<organism evidence="7 8">
    <name type="scientific">Halothiobacillus diazotrophicus</name>
    <dbReference type="NCBI Taxonomy" id="1860122"/>
    <lineage>
        <taxon>Bacteria</taxon>
        <taxon>Pseudomonadati</taxon>
        <taxon>Pseudomonadota</taxon>
        <taxon>Gammaproteobacteria</taxon>
        <taxon>Chromatiales</taxon>
        <taxon>Halothiobacillaceae</taxon>
        <taxon>Halothiobacillus</taxon>
    </lineage>
</organism>
<protein>
    <recommendedName>
        <fullName evidence="6">Large ribosomal subunit protein uL23</fullName>
    </recommendedName>
</protein>
<gene>
    <name evidence="6" type="primary">rplW</name>
    <name evidence="7" type="ORF">A9404_10570</name>
</gene>
<dbReference type="PANTHER" id="PTHR11620">
    <property type="entry name" value="60S RIBOSOMAL PROTEIN L23A"/>
    <property type="match status" value="1"/>
</dbReference>
<evidence type="ECO:0000313" key="8">
    <source>
        <dbReference type="Proteomes" id="UP000078596"/>
    </source>
</evidence>
<dbReference type="OrthoDB" id="9793353at2"/>
<dbReference type="InterPro" id="IPR012678">
    <property type="entry name" value="Ribosomal_uL23/eL15/eS24_sf"/>
</dbReference>
<evidence type="ECO:0000256" key="2">
    <source>
        <dbReference type="ARBA" id="ARBA00022730"/>
    </source>
</evidence>
<dbReference type="GO" id="GO:0003735">
    <property type="term" value="F:structural constituent of ribosome"/>
    <property type="evidence" value="ECO:0007669"/>
    <property type="project" value="InterPro"/>
</dbReference>
<dbReference type="InterPro" id="IPR013025">
    <property type="entry name" value="Ribosomal_uL23-like"/>
</dbReference>
<dbReference type="NCBIfam" id="NF004360">
    <property type="entry name" value="PRK05738.1-5"/>
    <property type="match status" value="1"/>
</dbReference>
<sequence>MMQEKLFDVLRAPLVTEKTARANEVNQYVFRVATTADKAEIKAAVEKLFGVSVKAVQVANVAGKTRRFRGVPGRRADWKKAYVTLAEGQVIDLGQAG</sequence>
<evidence type="ECO:0000313" key="7">
    <source>
        <dbReference type="EMBL" id="ANJ67758.1"/>
    </source>
</evidence>
<dbReference type="KEGG" id="haz:A9404_10570"/>
<dbReference type="Pfam" id="PF00276">
    <property type="entry name" value="Ribosomal_L23"/>
    <property type="match status" value="1"/>
</dbReference>
<comment type="subunit">
    <text evidence="6">Part of the 50S ribosomal subunit. Contacts protein L29, and trigger factor when it is bound to the ribosome.</text>
</comment>
<evidence type="ECO:0000256" key="1">
    <source>
        <dbReference type="ARBA" id="ARBA00006700"/>
    </source>
</evidence>
<keyword evidence="2 6" id="KW-0699">rRNA-binding</keyword>
<reference evidence="7 8" key="1">
    <citation type="submission" date="2016-06" db="EMBL/GenBank/DDBJ databases">
        <title>Insight into the functional genes involving in sulfur oxidation in Pearl River water.</title>
        <authorList>
            <person name="Luo J."/>
            <person name="Tan X."/>
            <person name="Lin W."/>
        </authorList>
    </citation>
    <scope>NUCLEOTIDE SEQUENCE [LARGE SCALE GENOMIC DNA]</scope>
    <source>
        <strain evidence="7 8">LS2</strain>
    </source>
</reference>
<name>A0A191ZIT6_9GAMM</name>
<dbReference type="STRING" id="1860122.A9404_10570"/>
<dbReference type="FunFam" id="3.30.70.330:FF:000001">
    <property type="entry name" value="50S ribosomal protein L23"/>
    <property type="match status" value="1"/>
</dbReference>
<comment type="similarity">
    <text evidence="1 6">Belongs to the universal ribosomal protein uL23 family.</text>
</comment>
<proteinExistence type="inferred from homology"/>
<evidence type="ECO:0000256" key="4">
    <source>
        <dbReference type="ARBA" id="ARBA00022980"/>
    </source>
</evidence>
<dbReference type="InterPro" id="IPR012677">
    <property type="entry name" value="Nucleotide-bd_a/b_plait_sf"/>
</dbReference>
<evidence type="ECO:0000256" key="6">
    <source>
        <dbReference type="HAMAP-Rule" id="MF_01369"/>
    </source>
</evidence>
<dbReference type="NCBIfam" id="NF004363">
    <property type="entry name" value="PRK05738.2-4"/>
    <property type="match status" value="1"/>
</dbReference>
<dbReference type="HAMAP" id="MF_01369_B">
    <property type="entry name" value="Ribosomal_uL23_B"/>
    <property type="match status" value="1"/>
</dbReference>
<dbReference type="GO" id="GO:0019843">
    <property type="term" value="F:rRNA binding"/>
    <property type="evidence" value="ECO:0007669"/>
    <property type="project" value="UniProtKB-UniRule"/>
</dbReference>
<dbReference type="Gene3D" id="3.30.70.330">
    <property type="match status" value="1"/>
</dbReference>
<dbReference type="NCBIfam" id="NF004359">
    <property type="entry name" value="PRK05738.1-3"/>
    <property type="match status" value="1"/>
</dbReference>
<keyword evidence="4 6" id="KW-0689">Ribosomal protein</keyword>
<dbReference type="GO" id="GO:0006412">
    <property type="term" value="P:translation"/>
    <property type="evidence" value="ECO:0007669"/>
    <property type="project" value="UniProtKB-UniRule"/>
</dbReference>
<dbReference type="Proteomes" id="UP000078596">
    <property type="component" value="Chromosome"/>
</dbReference>
<dbReference type="GO" id="GO:0005840">
    <property type="term" value="C:ribosome"/>
    <property type="evidence" value="ECO:0007669"/>
    <property type="project" value="UniProtKB-KW"/>
</dbReference>
<dbReference type="NCBIfam" id="NF004366">
    <property type="entry name" value="PRK05738.3-2"/>
    <property type="match status" value="1"/>
</dbReference>
<dbReference type="EMBL" id="CP016027">
    <property type="protein sequence ID" value="ANJ67758.1"/>
    <property type="molecule type" value="Genomic_DNA"/>
</dbReference>
<evidence type="ECO:0000256" key="5">
    <source>
        <dbReference type="ARBA" id="ARBA00023274"/>
    </source>
</evidence>
<dbReference type="GO" id="GO:1990904">
    <property type="term" value="C:ribonucleoprotein complex"/>
    <property type="evidence" value="ECO:0007669"/>
    <property type="project" value="UniProtKB-KW"/>
</dbReference>
<comment type="function">
    <text evidence="6">One of the early assembly proteins it binds 23S rRNA. One of the proteins that surrounds the polypeptide exit tunnel on the outside of the ribosome. Forms the main docking site for trigger factor binding to the ribosome.</text>
</comment>
<keyword evidence="8" id="KW-1185">Reference proteome</keyword>
<keyword evidence="5 6" id="KW-0687">Ribonucleoprotein</keyword>
<dbReference type="SUPFAM" id="SSF54189">
    <property type="entry name" value="Ribosomal proteins S24e, L23 and L15e"/>
    <property type="match status" value="1"/>
</dbReference>
<evidence type="ECO:0000256" key="3">
    <source>
        <dbReference type="ARBA" id="ARBA00022884"/>
    </source>
</evidence>
<dbReference type="AlphaFoldDB" id="A0A191ZIT6"/>
<keyword evidence="3 6" id="KW-0694">RNA-binding</keyword>
<accession>A0A191ZIT6</accession>